<evidence type="ECO:0000313" key="6">
    <source>
        <dbReference type="EMBL" id="KAK0041255.1"/>
    </source>
</evidence>
<dbReference type="InterPro" id="IPR025239">
    <property type="entry name" value="DUF4187"/>
</dbReference>
<dbReference type="AlphaFoldDB" id="A0AAD8EVB3"/>
<protein>
    <recommendedName>
        <fullName evidence="2">G patch domain-containing protein 11</fullName>
    </recommendedName>
    <alternativeName>
        <fullName evidence="3">Coiled-coil domain-containing protein 75</fullName>
    </alternativeName>
</protein>
<evidence type="ECO:0000256" key="3">
    <source>
        <dbReference type="ARBA" id="ARBA00030688"/>
    </source>
</evidence>
<evidence type="ECO:0000256" key="1">
    <source>
        <dbReference type="ARBA" id="ARBA00007140"/>
    </source>
</evidence>
<reference evidence="6" key="1">
    <citation type="journal article" date="2023" name="PLoS Negl. Trop. Dis.">
        <title>A genome sequence for Biomphalaria pfeifferi, the major vector snail for the human-infecting parasite Schistosoma mansoni.</title>
        <authorList>
            <person name="Bu L."/>
            <person name="Lu L."/>
            <person name="Laidemitt M.R."/>
            <person name="Zhang S.M."/>
            <person name="Mutuku M."/>
            <person name="Mkoji G."/>
            <person name="Steinauer M."/>
            <person name="Loker E.S."/>
        </authorList>
    </citation>
    <scope>NUCLEOTIDE SEQUENCE</scope>
    <source>
        <strain evidence="6">KasaAsao</strain>
    </source>
</reference>
<feature type="compositionally biased region" description="Basic and acidic residues" evidence="4">
    <location>
        <begin position="36"/>
        <end position="47"/>
    </location>
</feature>
<keyword evidence="7" id="KW-1185">Reference proteome</keyword>
<accession>A0AAD8EVB3</accession>
<dbReference type="PROSITE" id="PS50174">
    <property type="entry name" value="G_PATCH"/>
    <property type="match status" value="1"/>
</dbReference>
<organism evidence="6 7">
    <name type="scientific">Biomphalaria pfeifferi</name>
    <name type="common">Bloodfluke planorb</name>
    <name type="synonym">Freshwater snail</name>
    <dbReference type="NCBI Taxonomy" id="112525"/>
    <lineage>
        <taxon>Eukaryota</taxon>
        <taxon>Metazoa</taxon>
        <taxon>Spiralia</taxon>
        <taxon>Lophotrochozoa</taxon>
        <taxon>Mollusca</taxon>
        <taxon>Gastropoda</taxon>
        <taxon>Heterobranchia</taxon>
        <taxon>Euthyneura</taxon>
        <taxon>Panpulmonata</taxon>
        <taxon>Hygrophila</taxon>
        <taxon>Lymnaeoidea</taxon>
        <taxon>Planorbidae</taxon>
        <taxon>Biomphalaria</taxon>
    </lineage>
</organism>
<feature type="domain" description="G-patch" evidence="5">
    <location>
        <begin position="72"/>
        <end position="118"/>
    </location>
</feature>
<evidence type="ECO:0000256" key="4">
    <source>
        <dbReference type="SAM" id="MobiDB-lite"/>
    </source>
</evidence>
<dbReference type="GO" id="GO:0000776">
    <property type="term" value="C:kinetochore"/>
    <property type="evidence" value="ECO:0007669"/>
    <property type="project" value="TreeGrafter"/>
</dbReference>
<dbReference type="InterPro" id="IPR039249">
    <property type="entry name" value="GPATCH11"/>
</dbReference>
<dbReference type="InterPro" id="IPR000467">
    <property type="entry name" value="G_patch_dom"/>
</dbReference>
<comment type="caution">
    <text evidence="6">The sequence shown here is derived from an EMBL/GenBank/DDBJ whole genome shotgun (WGS) entry which is preliminary data.</text>
</comment>
<dbReference type="GO" id="GO:0003676">
    <property type="term" value="F:nucleic acid binding"/>
    <property type="evidence" value="ECO:0007669"/>
    <property type="project" value="InterPro"/>
</dbReference>
<evidence type="ECO:0000313" key="7">
    <source>
        <dbReference type="Proteomes" id="UP001233172"/>
    </source>
</evidence>
<gene>
    <name evidence="6" type="ORF">Bpfe_029294</name>
</gene>
<proteinExistence type="inferred from homology"/>
<dbReference type="SMART" id="SM00443">
    <property type="entry name" value="G_patch"/>
    <property type="match status" value="1"/>
</dbReference>
<dbReference type="Proteomes" id="UP001233172">
    <property type="component" value="Unassembled WGS sequence"/>
</dbReference>
<reference evidence="6" key="2">
    <citation type="submission" date="2023-04" db="EMBL/GenBank/DDBJ databases">
        <authorList>
            <person name="Bu L."/>
            <person name="Lu L."/>
            <person name="Laidemitt M.R."/>
            <person name="Zhang S.M."/>
            <person name="Mutuku M."/>
            <person name="Mkoji G."/>
            <person name="Steinauer M."/>
            <person name="Loker E.S."/>
        </authorList>
    </citation>
    <scope>NUCLEOTIDE SEQUENCE</scope>
    <source>
        <strain evidence="6">KasaAsao</strain>
        <tissue evidence="6">Whole Snail</tissue>
    </source>
</reference>
<dbReference type="SMART" id="SM01173">
    <property type="entry name" value="DUF4187"/>
    <property type="match status" value="1"/>
</dbReference>
<name>A0AAD8EVB3_BIOPF</name>
<dbReference type="Pfam" id="PF01585">
    <property type="entry name" value="G-patch"/>
    <property type="match status" value="1"/>
</dbReference>
<feature type="compositionally biased region" description="Acidic residues" evidence="4">
    <location>
        <begin position="200"/>
        <end position="217"/>
    </location>
</feature>
<evidence type="ECO:0000259" key="5">
    <source>
        <dbReference type="PROSITE" id="PS50174"/>
    </source>
</evidence>
<feature type="region of interest" description="Disordered" evidence="4">
    <location>
        <begin position="36"/>
        <end position="56"/>
    </location>
</feature>
<feature type="region of interest" description="Disordered" evidence="4">
    <location>
        <begin position="198"/>
        <end position="217"/>
    </location>
</feature>
<dbReference type="PANTHER" id="PTHR21032">
    <property type="entry name" value="G PATCH DOMAIN-CONTAINING PROTEIN 11"/>
    <property type="match status" value="1"/>
</dbReference>
<comment type="similarity">
    <text evidence="1">Belongs to the GPATCH11 family.</text>
</comment>
<dbReference type="EMBL" id="JASAOG010000281">
    <property type="protein sequence ID" value="KAK0041255.1"/>
    <property type="molecule type" value="Genomic_DNA"/>
</dbReference>
<evidence type="ECO:0000256" key="2">
    <source>
        <dbReference type="ARBA" id="ARBA00021978"/>
    </source>
</evidence>
<sequence length="277" mass="31912">MSAVSSDEEDYMSDAFLQKCADTRPGLVPKRIHDRYEKEKKQKESQKQNKTVSKQKLEIIQREAGLSSSIPTESKGFALLQKMGYKPGQGIGKLGTGRIEPVPIEVKNNRLGLGKDTEMKRKAIEMNTMRSMMAVKRLKTDEKQRNNFLDRMREKFSTQSVDRDLRMAQNVCIQLDKEQGLTEPGEVFFWPASCLPSQENEGDDLQPNDFQEEKDDSDVDEVLDCPAYMEFSEFERLDILTRYLRNAYFYCQWCGVKYNDKLDLDTNCPGNTSEAHE</sequence>
<dbReference type="Pfam" id="PF13821">
    <property type="entry name" value="DUF4187"/>
    <property type="match status" value="1"/>
</dbReference>
<dbReference type="PANTHER" id="PTHR21032:SF0">
    <property type="entry name" value="G PATCH DOMAIN-CONTAINING PROTEIN 11"/>
    <property type="match status" value="1"/>
</dbReference>